<feature type="compositionally biased region" description="Low complexity" evidence="5">
    <location>
        <begin position="37"/>
        <end position="48"/>
    </location>
</feature>
<dbReference type="EMBL" id="BAAASD010000006">
    <property type="protein sequence ID" value="GAA2336036.1"/>
    <property type="molecule type" value="Genomic_DNA"/>
</dbReference>
<feature type="signal peptide" evidence="6">
    <location>
        <begin position="1"/>
        <end position="27"/>
    </location>
</feature>
<keyword evidence="1 6" id="KW-0732">Signal</keyword>
<evidence type="ECO:0000256" key="1">
    <source>
        <dbReference type="ARBA" id="ARBA00022729"/>
    </source>
</evidence>
<dbReference type="PANTHER" id="PTHR23221">
    <property type="entry name" value="GLYCOSYLPHOSPHATIDYLINOSITOL PHOSPHOLIPASE D"/>
    <property type="match status" value="1"/>
</dbReference>
<dbReference type="SUPFAM" id="SSF69318">
    <property type="entry name" value="Integrin alpha N-terminal domain"/>
    <property type="match status" value="1"/>
</dbReference>
<keyword evidence="4" id="KW-0325">Glycoprotein</keyword>
<gene>
    <name evidence="7" type="ORF">GCM10010246_20250</name>
</gene>
<dbReference type="SMART" id="SM00191">
    <property type="entry name" value="Int_alpha"/>
    <property type="match status" value="6"/>
</dbReference>
<keyword evidence="3" id="KW-0378">Hydrolase</keyword>
<accession>A0ABN3FRE6</accession>
<dbReference type="InterPro" id="IPR013519">
    <property type="entry name" value="Int_alpha_beta-p"/>
</dbReference>
<evidence type="ECO:0000313" key="7">
    <source>
        <dbReference type="EMBL" id="GAA2336036.1"/>
    </source>
</evidence>
<dbReference type="PROSITE" id="PS51470">
    <property type="entry name" value="FG_GAP"/>
    <property type="match status" value="2"/>
</dbReference>
<name>A0ABN3FRE6_9ACTN</name>
<dbReference type="InterPro" id="IPR013517">
    <property type="entry name" value="FG-GAP"/>
</dbReference>
<organism evidence="7 8">
    <name type="scientific">Streptomyces cuspidosporus</name>
    <dbReference type="NCBI Taxonomy" id="66882"/>
    <lineage>
        <taxon>Bacteria</taxon>
        <taxon>Bacillati</taxon>
        <taxon>Actinomycetota</taxon>
        <taxon>Actinomycetes</taxon>
        <taxon>Kitasatosporales</taxon>
        <taxon>Streptomycetaceae</taxon>
        <taxon>Streptomyces</taxon>
    </lineage>
</organism>
<evidence type="ECO:0000256" key="6">
    <source>
        <dbReference type="SAM" id="SignalP"/>
    </source>
</evidence>
<evidence type="ECO:0000256" key="5">
    <source>
        <dbReference type="SAM" id="MobiDB-lite"/>
    </source>
</evidence>
<keyword evidence="8" id="KW-1185">Reference proteome</keyword>
<dbReference type="Pfam" id="PF01839">
    <property type="entry name" value="FG-GAP"/>
    <property type="match status" value="5"/>
</dbReference>
<feature type="region of interest" description="Disordered" evidence="5">
    <location>
        <begin position="22"/>
        <end position="51"/>
    </location>
</feature>
<dbReference type="Pfam" id="PF13517">
    <property type="entry name" value="FG-GAP_3"/>
    <property type="match status" value="1"/>
</dbReference>
<evidence type="ECO:0000256" key="2">
    <source>
        <dbReference type="ARBA" id="ARBA00022737"/>
    </source>
</evidence>
<proteinExistence type="predicted"/>
<protein>
    <submittedName>
        <fullName evidence="7">FG-GAP repeat protein</fullName>
    </submittedName>
</protein>
<dbReference type="Gene3D" id="2.130.10.130">
    <property type="entry name" value="Integrin alpha, N-terminal"/>
    <property type="match status" value="4"/>
</dbReference>
<sequence>MRRRTLAVTATAAALAAVLTPSGPTEGAATAAPSHPTGALTGATNGAAPESDFNGDGYADLAVGMPKATVDGRAQAGYVNVVWGGPDGLGTAGSARVSQSTSGVPGTAEAGDLFGTSVSAADLNGDGYSDLAVTAPGERLTDTGTGREGTAVVVWGSPSGFRGGLTAAKGRADERLGRLLTAGDFDRDGHQDLALSAEGEEGGATVLRRGPFTTGSATDTSRVEGYAFGSARALVTGDFDGDGGDDLAVTYKGMEIAGTHVLSKASGEWKRTWTTGDFGGAIATGDFDGDGTADLAIGQVQPNPETDGTFCEDRLGGAVAVVYGKRDTTLGGTVACTTQSSPYVPGTAEPEDNFGGALATGDLDLDGRDELVVGVSHEAIGTEADAGAYLWLAAGPDGSMTGVGFNQNSTDVAGTAEAGDLFGAAVATGDYNGDRYPDMAIGAPGENAGSGGVWFDASSDEGTQPPVTAVTPARLGLSGAVEHGGVLAR</sequence>
<evidence type="ECO:0000313" key="8">
    <source>
        <dbReference type="Proteomes" id="UP001500253"/>
    </source>
</evidence>
<evidence type="ECO:0000256" key="4">
    <source>
        <dbReference type="ARBA" id="ARBA00023180"/>
    </source>
</evidence>
<keyword evidence="2" id="KW-0677">Repeat</keyword>
<comment type="caution">
    <text evidence="7">The sequence shown here is derived from an EMBL/GenBank/DDBJ whole genome shotgun (WGS) entry which is preliminary data.</text>
</comment>
<dbReference type="PANTHER" id="PTHR23221:SF7">
    <property type="entry name" value="PHOSPHATIDYLINOSITOL-GLYCAN-SPECIFIC PHOSPHOLIPASE D"/>
    <property type="match status" value="1"/>
</dbReference>
<feature type="chain" id="PRO_5047318107" evidence="6">
    <location>
        <begin position="28"/>
        <end position="489"/>
    </location>
</feature>
<dbReference type="Proteomes" id="UP001500253">
    <property type="component" value="Unassembled WGS sequence"/>
</dbReference>
<evidence type="ECO:0000256" key="3">
    <source>
        <dbReference type="ARBA" id="ARBA00022801"/>
    </source>
</evidence>
<dbReference type="RefSeq" id="WP_346174135.1">
    <property type="nucleotide sequence ID" value="NZ_BAAASD010000006.1"/>
</dbReference>
<reference evidence="7 8" key="1">
    <citation type="journal article" date="2019" name="Int. J. Syst. Evol. Microbiol.">
        <title>The Global Catalogue of Microorganisms (GCM) 10K type strain sequencing project: providing services to taxonomists for standard genome sequencing and annotation.</title>
        <authorList>
            <consortium name="The Broad Institute Genomics Platform"/>
            <consortium name="The Broad Institute Genome Sequencing Center for Infectious Disease"/>
            <person name="Wu L."/>
            <person name="Ma J."/>
        </authorList>
    </citation>
    <scope>NUCLEOTIDE SEQUENCE [LARGE SCALE GENOMIC DNA]</scope>
    <source>
        <strain evidence="7 8">JCM 4316</strain>
    </source>
</reference>
<dbReference type="InterPro" id="IPR028994">
    <property type="entry name" value="Integrin_alpha_N"/>
</dbReference>